<reference evidence="3" key="1">
    <citation type="submission" date="2023-08" db="EMBL/GenBank/DDBJ databases">
        <authorList>
            <person name="Audoor S."/>
            <person name="Bilcke G."/>
        </authorList>
    </citation>
    <scope>NUCLEOTIDE SEQUENCE</scope>
</reference>
<dbReference type="Pfam" id="PF05787">
    <property type="entry name" value="PhoX"/>
    <property type="match status" value="1"/>
</dbReference>
<keyword evidence="4" id="KW-1185">Reference proteome</keyword>
<name>A0AAD2FD29_9STRA</name>
<accession>A0AAD2FD29</accession>
<evidence type="ECO:0000256" key="1">
    <source>
        <dbReference type="SAM" id="MobiDB-lite"/>
    </source>
</evidence>
<dbReference type="InterPro" id="IPR008557">
    <property type="entry name" value="PhoX"/>
</dbReference>
<feature type="region of interest" description="Disordered" evidence="1">
    <location>
        <begin position="104"/>
        <end position="124"/>
    </location>
</feature>
<feature type="region of interest" description="Disordered" evidence="1">
    <location>
        <begin position="1"/>
        <end position="69"/>
    </location>
</feature>
<gene>
    <name evidence="3" type="ORF">CYCCA115_LOCUS2934</name>
</gene>
<feature type="compositionally biased region" description="Basic residues" evidence="1">
    <location>
        <begin position="45"/>
        <end position="58"/>
    </location>
</feature>
<dbReference type="PANTHER" id="PTHR35399:SF2">
    <property type="entry name" value="DUF839 DOMAIN-CONTAINING PROTEIN"/>
    <property type="match status" value="1"/>
</dbReference>
<feature type="compositionally biased region" description="Polar residues" evidence="1">
    <location>
        <begin position="104"/>
        <end position="118"/>
    </location>
</feature>
<keyword evidence="2" id="KW-1133">Transmembrane helix</keyword>
<feature type="transmembrane region" description="Helical" evidence="2">
    <location>
        <begin position="77"/>
        <end position="97"/>
    </location>
</feature>
<feature type="compositionally biased region" description="Low complexity" evidence="1">
    <location>
        <begin position="1"/>
        <end position="21"/>
    </location>
</feature>
<comment type="caution">
    <text evidence="3">The sequence shown here is derived from an EMBL/GenBank/DDBJ whole genome shotgun (WGS) entry which is preliminary data.</text>
</comment>
<keyword evidence="2" id="KW-0472">Membrane</keyword>
<keyword evidence="2" id="KW-0812">Transmembrane</keyword>
<dbReference type="PANTHER" id="PTHR35399">
    <property type="entry name" value="SLR8030 PROTEIN"/>
    <property type="match status" value="1"/>
</dbReference>
<feature type="compositionally biased region" description="Polar residues" evidence="1">
    <location>
        <begin position="305"/>
        <end position="323"/>
    </location>
</feature>
<protein>
    <submittedName>
        <fullName evidence="3">Uncharacterized protein</fullName>
    </submittedName>
</protein>
<feature type="compositionally biased region" description="Polar residues" evidence="1">
    <location>
        <begin position="27"/>
        <end position="44"/>
    </location>
</feature>
<evidence type="ECO:0000313" key="4">
    <source>
        <dbReference type="Proteomes" id="UP001295423"/>
    </source>
</evidence>
<organism evidence="3 4">
    <name type="scientific">Cylindrotheca closterium</name>
    <dbReference type="NCBI Taxonomy" id="2856"/>
    <lineage>
        <taxon>Eukaryota</taxon>
        <taxon>Sar</taxon>
        <taxon>Stramenopiles</taxon>
        <taxon>Ochrophyta</taxon>
        <taxon>Bacillariophyta</taxon>
        <taxon>Bacillariophyceae</taxon>
        <taxon>Bacillariophycidae</taxon>
        <taxon>Bacillariales</taxon>
        <taxon>Bacillariaceae</taxon>
        <taxon>Cylindrotheca</taxon>
    </lineage>
</organism>
<dbReference type="Proteomes" id="UP001295423">
    <property type="component" value="Unassembled WGS sequence"/>
</dbReference>
<dbReference type="SUPFAM" id="SSF63829">
    <property type="entry name" value="Calcium-dependent phosphotriesterase"/>
    <property type="match status" value="1"/>
</dbReference>
<sequence length="729" mass="80464">MKSSSSSSPTRDSASSSTSLSRKGLPQNEQIDSSRSNVRTNSQFKPKKSKRRKSNKKLPKQESGTSTGRHWHLQRNLIAALFMVIFVISAVFAILQLRVRSNQDDSASDQNGVQNNPTLAPPDIADCHAANSNSTNAVPFSSLQPQLLFVETNVVMPKSTSVIGALSLLSTVMASEMENLIARDIAEHGCYGPQAKNSNRDSQGIRSINVIPSNHSETGACVLHDDKSCHKIDFTVELLLDTYINVNKYLLIRTLDETLDGNAIYKRLVDLDLAVDMVQILSVTEIQRTSPPTKAPTTPIDDMIGNTTSTPTQIPSKSPSSAPSETIITYVPGKLTVRSNGLLLSEGLACRILAKTGQPVALTGLASANETVPVSNNVFHIEPDGAGVFEVIIADHDGIHRHLVEGGWVYISNSENENRGEGGVGGLYFNAEGEVVEYRRLLDGTTDNCSGGKTPWGTWVSCEERDGGRVYQVDPMGIRPPQIVSAIDDGWFEAFAYDIRNPSQPRFFVTEDHPEGALRRFTPTNANWEDPWQLLHSEGTLDYLMLEPYSTLSPNAGGTFSWTSKLSKAQKNADEYYQYTEGIDVYDGELFVVSKLQKQLFILDLDAQTYQVHSTISGVFDGMPDQLKRVVHGDGDDQYTLLYFTEELGAENGVHARDENGWFFSILESDVTLDDEATGLAFSPDGKHMYLSYQKTGMLYDIWREDGLPFHGKTLNVHYHSVENGRPRR</sequence>
<dbReference type="AlphaFoldDB" id="A0AAD2FD29"/>
<feature type="region of interest" description="Disordered" evidence="1">
    <location>
        <begin position="289"/>
        <end position="323"/>
    </location>
</feature>
<proteinExistence type="predicted"/>
<evidence type="ECO:0000256" key="2">
    <source>
        <dbReference type="SAM" id="Phobius"/>
    </source>
</evidence>
<evidence type="ECO:0000313" key="3">
    <source>
        <dbReference type="EMBL" id="CAJ1932633.1"/>
    </source>
</evidence>
<dbReference type="EMBL" id="CAKOGP040000224">
    <property type="protein sequence ID" value="CAJ1932633.1"/>
    <property type="molecule type" value="Genomic_DNA"/>
</dbReference>